<name>A0A497ERX5_9CREN</name>
<evidence type="ECO:0000313" key="2">
    <source>
        <dbReference type="Proteomes" id="UP000278475"/>
    </source>
</evidence>
<dbReference type="Gene3D" id="3.20.20.410">
    <property type="entry name" value="Protein of unknown function UPF0759"/>
    <property type="match status" value="1"/>
</dbReference>
<comment type="caution">
    <text evidence="1">The sequence shown here is derived from an EMBL/GenBank/DDBJ whole genome shotgun (WGS) entry which is preliminary data.</text>
</comment>
<dbReference type="EMBL" id="QMQV01000019">
    <property type="protein sequence ID" value="RLE49876.1"/>
    <property type="molecule type" value="Genomic_DNA"/>
</dbReference>
<accession>A0A497ERX5</accession>
<dbReference type="Proteomes" id="UP000278475">
    <property type="component" value="Unassembled WGS sequence"/>
</dbReference>
<dbReference type="InterPro" id="IPR036520">
    <property type="entry name" value="UPF0759_sf"/>
</dbReference>
<dbReference type="InterPro" id="IPR002763">
    <property type="entry name" value="DUF72"/>
</dbReference>
<sequence>MAKIFIGTSGWDYVDWVGVFYLKDKGKLEYYSKVFNTAEIDSTFYDYPIPRVVESWVKRTPRSFVFAAKVPRTVTHKKMINPRLDIAKDLELFLNLMKPLAEAGKMGPLLFQLPPGLKYDLDRLEALLANLPTKYKFAVEFRDPSWLREETYSVLEKYEVAYTIVDEPLLPPECIVTADFAYIRWHGRGQKPWYNYHYKREELEAWIPKVKEVEAQVSELYGYFNNHFHGYACDNALTVLEMLGILTLEQAEAKKRLSEHFKAGKLFIPPPASAKLKGLQAYMLAQSNNPSDLIMLFTDEKRIKRSQEIPTSEVLIEELTDNYVKAKVKDYVVVVDGDSKVILHDCADFSRVSTAKQFCKHLARLFTTMPQQTAVKLLKKIHQEIDEWTFKPLVGEEGEQAESA</sequence>
<dbReference type="SUPFAM" id="SSF117396">
    <property type="entry name" value="TM1631-like"/>
    <property type="match status" value="1"/>
</dbReference>
<protein>
    <recommendedName>
        <fullName evidence="3">DUF72 domain-containing protein</fullName>
    </recommendedName>
</protein>
<dbReference type="PANTHER" id="PTHR30348:SF4">
    <property type="entry name" value="DUF72 DOMAIN-CONTAINING PROTEIN"/>
    <property type="match status" value="1"/>
</dbReference>
<dbReference type="AlphaFoldDB" id="A0A497ERX5"/>
<proteinExistence type="predicted"/>
<evidence type="ECO:0008006" key="3">
    <source>
        <dbReference type="Google" id="ProtNLM"/>
    </source>
</evidence>
<gene>
    <name evidence="1" type="ORF">DRJ31_03265</name>
</gene>
<evidence type="ECO:0000313" key="1">
    <source>
        <dbReference type="EMBL" id="RLE49876.1"/>
    </source>
</evidence>
<dbReference type="PANTHER" id="PTHR30348">
    <property type="entry name" value="UNCHARACTERIZED PROTEIN YECE"/>
    <property type="match status" value="1"/>
</dbReference>
<reference evidence="1 2" key="1">
    <citation type="submission" date="2018-06" db="EMBL/GenBank/DDBJ databases">
        <title>Extensive metabolic versatility and redundancy in microbially diverse, dynamic hydrothermal sediments.</title>
        <authorList>
            <person name="Dombrowski N."/>
            <person name="Teske A."/>
            <person name="Baker B.J."/>
        </authorList>
    </citation>
    <scope>NUCLEOTIDE SEQUENCE [LARGE SCALE GENOMIC DNA]</scope>
    <source>
        <strain evidence="1">B66_G16</strain>
    </source>
</reference>
<dbReference type="Pfam" id="PF01904">
    <property type="entry name" value="DUF72"/>
    <property type="match status" value="1"/>
</dbReference>
<organism evidence="1 2">
    <name type="scientific">Thermoproteota archaeon</name>
    <dbReference type="NCBI Taxonomy" id="2056631"/>
    <lineage>
        <taxon>Archaea</taxon>
        <taxon>Thermoproteota</taxon>
    </lineage>
</organism>